<protein>
    <submittedName>
        <fullName evidence="1">Uncharacterized protein</fullName>
    </submittedName>
</protein>
<proteinExistence type="predicted"/>
<evidence type="ECO:0000313" key="1">
    <source>
        <dbReference type="EMBL" id="OTY83729.1"/>
    </source>
</evidence>
<organism evidence="1 2">
    <name type="scientific">Bacillus thuringiensis serovar subtoxicus</name>
    <dbReference type="NCBI Taxonomy" id="475791"/>
    <lineage>
        <taxon>Bacteria</taxon>
        <taxon>Bacillati</taxon>
        <taxon>Bacillota</taxon>
        <taxon>Bacilli</taxon>
        <taxon>Bacillales</taxon>
        <taxon>Bacillaceae</taxon>
        <taxon>Bacillus</taxon>
        <taxon>Bacillus cereus group</taxon>
    </lineage>
</organism>
<reference evidence="1 2" key="1">
    <citation type="submission" date="2016-10" db="EMBL/GenBank/DDBJ databases">
        <title>Comparative genomics of Bacillus thuringiensis reveals a path to pathogens against multiple invertebrate hosts.</title>
        <authorList>
            <person name="Zheng J."/>
            <person name="Gao Q."/>
            <person name="Liu H."/>
            <person name="Peng D."/>
            <person name="Ruan L."/>
            <person name="Sun M."/>
        </authorList>
    </citation>
    <scope>NUCLEOTIDE SEQUENCE [LARGE SCALE GENOMIC DNA]</scope>
    <source>
        <strain evidence="1">BGSC 4I4</strain>
    </source>
</reference>
<dbReference type="Proteomes" id="UP000194882">
    <property type="component" value="Unassembled WGS sequence"/>
</dbReference>
<dbReference type="RefSeq" id="WP_086412583.1">
    <property type="nucleotide sequence ID" value="NZ_NFDT01000253.1"/>
</dbReference>
<dbReference type="EMBL" id="NFDT01000253">
    <property type="protein sequence ID" value="OTY83729.1"/>
    <property type="molecule type" value="Genomic_DNA"/>
</dbReference>
<dbReference type="AlphaFoldDB" id="A0A9X6FEY6"/>
<evidence type="ECO:0000313" key="2">
    <source>
        <dbReference type="Proteomes" id="UP000194882"/>
    </source>
</evidence>
<sequence length="64" mass="7588">MASSSLTITCDRGIIRKYGGTRSNVKSKKAWYEDMDVNEFLAWHPYLDERDFKSMKLYTRFNKS</sequence>
<accession>A0A9X6FEY6</accession>
<gene>
    <name evidence="1" type="ORF">BK754_29630</name>
</gene>
<comment type="caution">
    <text evidence="1">The sequence shown here is derived from an EMBL/GenBank/DDBJ whole genome shotgun (WGS) entry which is preliminary data.</text>
</comment>
<name>A0A9X6FEY6_BACTU</name>